<sequence>MKADVECLDCCVNKVSGLLDQYQADDSIREAVLEKVREILKQADKDVSAPVLMQQTVDVLEDYFEIDDAYTVPKEKYNRYLMEREEQIRQTIRMSRDPFLTGLQYAVTGNYIDFGAMSDVNEEKLAQLLADYDKLPLDTEEIERLRGEVSRAKSLVYITDNAGEIVLDKLFIEAMKGLHPGLKVTVLVRGFPTLNDATKEDAAFIGMPEIAEVLTNGIKIPGTPLDRISKEALDRIKRADLCIAKGQGNFETLRGCGENIYYLFLCKCTLFVKKFQVARFTPVLGNEKRIVQYA</sequence>
<dbReference type="PIRSF" id="PIRSF006593">
    <property type="entry name" value="UCP006593"/>
    <property type="match status" value="1"/>
</dbReference>
<proteinExistence type="predicted"/>
<feature type="domain" description="Damage-control phosphatase ARMT1-like metal-binding" evidence="1">
    <location>
        <begin position="5"/>
        <end position="277"/>
    </location>
</feature>
<dbReference type="InterPro" id="IPR036075">
    <property type="entry name" value="ARMT-1-like_metal-bd_sf"/>
</dbReference>
<accession>A0ABN6YT94</accession>
<reference evidence="3" key="1">
    <citation type="journal article" date="2023" name="Int. J. Syst. Evol. Microbiol.">
        <title>Claveliimonas bilis gen. nov., sp. nov., deoxycholic acid-producing bacteria isolated from human faeces, and reclassification of Sellimonas monacensis Zenner et al. 2021 as Claveliimonas monacensis comb. nov.</title>
        <authorList>
            <person name="Hisatomi A."/>
            <person name="Kastawa N.W.E.P.G."/>
            <person name="Song I."/>
            <person name="Ohkuma M."/>
            <person name="Fukiya S."/>
            <person name="Sakamoto M."/>
        </authorList>
    </citation>
    <scope>NUCLEOTIDE SEQUENCE [LARGE SCALE GENOMIC DNA]</scope>
    <source>
        <strain evidence="3">12BBH14</strain>
    </source>
</reference>
<dbReference type="Gene3D" id="3.40.50.10880">
    <property type="entry name" value="Uncharacterised protein PF01937, DUF89, domain 3"/>
    <property type="match status" value="1"/>
</dbReference>
<dbReference type="SUPFAM" id="SSF111321">
    <property type="entry name" value="AF1104-like"/>
    <property type="match status" value="1"/>
</dbReference>
<dbReference type="Gene3D" id="1.10.285.20">
    <property type="entry name" value="Uncharacterised protein PF01937, DUF89, domain 2"/>
    <property type="match status" value="1"/>
</dbReference>
<protein>
    <recommendedName>
        <fullName evidence="1">Damage-control phosphatase ARMT1-like metal-binding domain-containing protein</fullName>
    </recommendedName>
</protein>
<organism evidence="2 3">
    <name type="scientific">Claveliimonas bilis</name>
    <dbReference type="NCBI Taxonomy" id="3028070"/>
    <lineage>
        <taxon>Bacteria</taxon>
        <taxon>Bacillati</taxon>
        <taxon>Bacillota</taxon>
        <taxon>Clostridia</taxon>
        <taxon>Lachnospirales</taxon>
        <taxon>Lachnospiraceae</taxon>
        <taxon>Claveliimonas</taxon>
    </lineage>
</organism>
<dbReference type="Pfam" id="PF01937">
    <property type="entry name" value="ARMT1-like_dom"/>
    <property type="match status" value="1"/>
</dbReference>
<keyword evidence="3" id="KW-1185">Reference proteome</keyword>
<dbReference type="InterPro" id="IPR014444">
    <property type="entry name" value="PH1575-like"/>
</dbReference>
<dbReference type="EMBL" id="AP027742">
    <property type="protein sequence ID" value="BDZ76373.1"/>
    <property type="molecule type" value="Genomic_DNA"/>
</dbReference>
<dbReference type="Proteomes" id="UP001305815">
    <property type="component" value="Chromosome"/>
</dbReference>
<name>A0ABN6YT94_9FIRM</name>
<evidence type="ECO:0000313" key="3">
    <source>
        <dbReference type="Proteomes" id="UP001305815"/>
    </source>
</evidence>
<evidence type="ECO:0000313" key="2">
    <source>
        <dbReference type="EMBL" id="BDZ76373.1"/>
    </source>
</evidence>
<gene>
    <name evidence="2" type="ORF">Lac1_05560</name>
</gene>
<dbReference type="InterPro" id="IPR002791">
    <property type="entry name" value="ARMT1-like_metal-bd"/>
</dbReference>
<dbReference type="RefSeq" id="WP_316266178.1">
    <property type="nucleotide sequence ID" value="NZ_AP027742.1"/>
</dbReference>
<evidence type="ECO:0000259" key="1">
    <source>
        <dbReference type="Pfam" id="PF01937"/>
    </source>
</evidence>